<dbReference type="InterPro" id="IPR041098">
    <property type="entry name" value="Rv2175c_C"/>
</dbReference>
<sequence>MTSSDTAPQDPARSAADLERLDALVGEWLNLPGFADRLGTSVSSVRSALRDRRIVGVKRGERQIFSIPAVFLVASHMSNPADLKRVVVAEGGHEKVVILPSLQGTVIMLADQGLTDVEILEWLFSEEEMLGETPMRALLTGRKSAVRRAGQAVV</sequence>
<comment type="caution">
    <text evidence="3">The sequence shown here is derived from an EMBL/GenBank/DDBJ whole genome shotgun (WGS) entry which is preliminary data.</text>
</comment>
<evidence type="ECO:0000259" key="1">
    <source>
        <dbReference type="Pfam" id="PF18367"/>
    </source>
</evidence>
<dbReference type="GO" id="GO:0003677">
    <property type="term" value="F:DNA binding"/>
    <property type="evidence" value="ECO:0007669"/>
    <property type="project" value="UniProtKB-KW"/>
</dbReference>
<dbReference type="InterPro" id="IPR048576">
    <property type="entry name" value="Rv2175c_wHTH"/>
</dbReference>
<proteinExistence type="predicted"/>
<name>A0A934M939_9MICO</name>
<feature type="domain" description="Rv2175c C-terminal" evidence="1">
    <location>
        <begin position="101"/>
        <end position="153"/>
    </location>
</feature>
<dbReference type="Pfam" id="PF21531">
    <property type="entry name" value="Rv2175c_wHTH"/>
    <property type="match status" value="1"/>
</dbReference>
<keyword evidence="4" id="KW-1185">Reference proteome</keyword>
<evidence type="ECO:0000313" key="4">
    <source>
        <dbReference type="Proteomes" id="UP000602087"/>
    </source>
</evidence>
<dbReference type="RefSeq" id="WP_198732807.1">
    <property type="nucleotide sequence ID" value="NZ_JAEINH010000003.1"/>
</dbReference>
<organism evidence="3 4">
    <name type="scientific">Sanguibacter suaedae</name>
    <dbReference type="NCBI Taxonomy" id="2795737"/>
    <lineage>
        <taxon>Bacteria</taxon>
        <taxon>Bacillati</taxon>
        <taxon>Actinomycetota</taxon>
        <taxon>Actinomycetes</taxon>
        <taxon>Micrococcales</taxon>
        <taxon>Sanguibacteraceae</taxon>
        <taxon>Sanguibacter</taxon>
    </lineage>
</organism>
<protein>
    <submittedName>
        <fullName evidence="3">DNA-binding protein</fullName>
    </submittedName>
</protein>
<gene>
    <name evidence="3" type="ORF">JAV76_04315</name>
</gene>
<dbReference type="Pfam" id="PF18367">
    <property type="entry name" value="Rv2175c_C"/>
    <property type="match status" value="1"/>
</dbReference>
<feature type="domain" description="DNA-binding protein Rv2175c wHTH" evidence="2">
    <location>
        <begin position="27"/>
        <end position="72"/>
    </location>
</feature>
<dbReference type="EMBL" id="JAEINH010000003">
    <property type="protein sequence ID" value="MBI9114238.1"/>
    <property type="molecule type" value="Genomic_DNA"/>
</dbReference>
<dbReference type="Proteomes" id="UP000602087">
    <property type="component" value="Unassembled WGS sequence"/>
</dbReference>
<evidence type="ECO:0000259" key="2">
    <source>
        <dbReference type="Pfam" id="PF21531"/>
    </source>
</evidence>
<reference evidence="3" key="1">
    <citation type="submission" date="2020-12" db="EMBL/GenBank/DDBJ databases">
        <title>Sanguibacter suaedae sp. nov., isolated from Suaeda aralocaspica.</title>
        <authorList>
            <person name="Ma Q."/>
        </authorList>
    </citation>
    <scope>NUCLEOTIDE SEQUENCE</scope>
    <source>
        <strain evidence="3">YZGR15</strain>
    </source>
</reference>
<dbReference type="AlphaFoldDB" id="A0A934M939"/>
<keyword evidence="3" id="KW-0238">DNA-binding</keyword>
<evidence type="ECO:0000313" key="3">
    <source>
        <dbReference type="EMBL" id="MBI9114238.1"/>
    </source>
</evidence>
<accession>A0A934M939</accession>